<keyword evidence="4" id="KW-0158">Chromosome</keyword>
<feature type="region of interest" description="Disordered" evidence="11">
    <location>
        <begin position="100"/>
        <end position="125"/>
    </location>
</feature>
<dbReference type="GO" id="GO:0140955">
    <property type="term" value="F:histone H3K36 trimethyltransferase activity"/>
    <property type="evidence" value="ECO:0007669"/>
    <property type="project" value="UniProtKB-EC"/>
</dbReference>
<feature type="compositionally biased region" description="Low complexity" evidence="11">
    <location>
        <begin position="577"/>
        <end position="586"/>
    </location>
</feature>
<keyword evidence="5" id="KW-0489">Methyltransferase</keyword>
<dbReference type="PROSITE" id="PS51215">
    <property type="entry name" value="AWS"/>
    <property type="match status" value="1"/>
</dbReference>
<dbReference type="PROSITE" id="PS50020">
    <property type="entry name" value="WW_DOMAIN_2"/>
    <property type="match status" value="1"/>
</dbReference>
<dbReference type="SMART" id="SM00456">
    <property type="entry name" value="WW"/>
    <property type="match status" value="1"/>
</dbReference>
<dbReference type="GO" id="GO:0005634">
    <property type="term" value="C:nucleus"/>
    <property type="evidence" value="ECO:0007669"/>
    <property type="project" value="UniProtKB-SubCell"/>
</dbReference>
<keyword evidence="6" id="KW-0808">Transferase</keyword>
<dbReference type="Pfam" id="PF17907">
    <property type="entry name" value="AWS"/>
    <property type="match status" value="1"/>
</dbReference>
<evidence type="ECO:0000313" key="16">
    <source>
        <dbReference type="Proteomes" id="UP000050792"/>
    </source>
</evidence>
<reference evidence="17" key="2">
    <citation type="submission" date="2023-11" db="UniProtKB">
        <authorList>
            <consortium name="WormBaseParasite"/>
        </authorList>
    </citation>
    <scope>IDENTIFICATION</scope>
</reference>
<dbReference type="InterPro" id="IPR003616">
    <property type="entry name" value="Post-SET_dom"/>
</dbReference>
<dbReference type="WBParaSite" id="SRDH1_9250.1">
    <property type="protein sequence ID" value="SRDH1_9250.1"/>
    <property type="gene ID" value="SRDH1_9250"/>
</dbReference>
<evidence type="ECO:0000256" key="3">
    <source>
        <dbReference type="ARBA" id="ARBA00012178"/>
    </source>
</evidence>
<evidence type="ECO:0000259" key="14">
    <source>
        <dbReference type="PROSITE" id="PS50868"/>
    </source>
</evidence>
<keyword evidence="9" id="KW-0804">Transcription</keyword>
<sequence length="1729" mass="193508">MEYDPASPTDELEDCSPSLDLSAIPLPRPINAPIPKSVSDVCNIPLPPTAKIEASDIPLPNLNLTVENLDDKGPPFHPRLSYLPKSDTMESLGPLKFSMRKSTKSLPGSDVPTESSGVFESSKDVKVEEPKAMPKLQAMMKRSKPSQLPVGVLPAKNKLPATEVKTDLFLPTKESETLCSTSDHTKGLLSHPHPVPSSDSSDLQATSSIISSGQLVPSGTVDKSVVLSNNISNKAHIPGTNLPLKASTIPNLMSLNIQPLHHSVPIVATRNLIHAHATDPTLVQASIPPTAGMQFVNPQKFRSAQMIATPLIANPAVANQSQQNEETPKSKNGRRRSRSHSHKYPRSHRRSRSRRSSGNRHSRRRHSSSSSSSVHRSSRARHRSRSYQNSKERHRSSTAHGHLKGSRKRSIDHKRKLEAAESIGKRESDRKKFPTSQKKLDHKDSHLEETKRSYHRSGTPEKKKKLCDKIERTSSVKKRKTSTKNVTRPVVKSLTEKVDSDVKRESDNVQYVQTQKLTSRITGTLEDVYRKTQPKMGYRQSSEQTDSNDPSNSSPNSSSNSGNQSPRKLISLKHEQSSNSSSTDSDSSQHETNHSTGEVKRRHSEAIRNERQVSNMKSQKRTSQSLHPSKSVNIDEIPLPSPPNNIPNRMEVQPADSYFMESESNAELDTVCPRNIEVDNAQSCPGGEFIVTVNDVLEPISVPDLFSHVSSEPSYTNESSQHLDLQGVQKMCEVTDGIQSQPARDLDVLDIQCSEIVEHVDGTPLTVVSTQDIRPCESKYDLRKRKIKPHIPMCFLSNTLNPYERLSDYDVDLSSIFSSYPGAPTPQYTHLLNNDYSLLSSTRSSIPSKSTYSGSGKLLGATGLRASSLHYEMRQWICDCVAPTPVELNLGILSCGPGCINRALNIECGLHCAAGDFCSNRQFQMRLYAPTRPFYAGKDKGWGLMATDNVEKGTFVIEYVGEVIDFSEFRRRIRRYERLGHAHHYFMAVESDRFIDAGSKGNWARFVNHSCEPNCVTQKWSVNGEIRIGFFAKEDIPSGQEVTIDYQFVQYGVSEQKCYCGASTCSGIMGATSKYLQEKVRMKDTTMVERRILQLLQLDSFRNADDITLLLQVMVQECLTRYTRLQLLNRLIKTENDACLKLFRQYNGLDMLAAFMCDAAPKDWELKKQILVCLKHIPVSEQKQVQSNSRLMEIVAQWTSDPHHCRARSIPPESWKSVDLHIADTSNVTLAGFSTDELPTESNFDSDETKSLSKSTKDNESSSIQTGDKNSDFAASPSSSDSFSSFLKENASCVLHASTLPVYEEGCNTITQTSDCDMSPVTLVDDGNGEVEMGYAADDNELNMDAELCESKTNEERIEEIKALACELLEKWSKLPKENYRIPRLERQETEKMLHISNPIGSSLISWGSEYKDDQAMSNKSWSQNTSCKFQSNKTLRDKLVSSFVREQSGPKASNSSSCLSKAERRMLFEAQVKANENQCSSENFVPTSDELVQKNPSNAEKDTDHLRQLLLCALLSECGRNNTALSNLLSNIAVELKSMPVVSTLLQALPRMLSLMSSSNDSDLVTRLCKELKRYADDDLNSLPAGWKSAADSTGRLYYYNKETNSVQWEKPLIAVNQKDDKNTLTEEQYEQMKKQFTREVGNYILRLLKPYRLPNCLTGRIDSNEDFLHITKKLTHSFVSKELKRSSIASPPTFSNGLQERIRSSVTRYMTSRGPVYRRKTKINNPR</sequence>
<dbReference type="InterPro" id="IPR038190">
    <property type="entry name" value="SRI_sf"/>
</dbReference>
<reference evidence="16" key="1">
    <citation type="submission" date="2022-06" db="EMBL/GenBank/DDBJ databases">
        <authorList>
            <person name="Berger JAMES D."/>
            <person name="Berger JAMES D."/>
        </authorList>
    </citation>
    <scope>NUCLEOTIDE SEQUENCE [LARGE SCALE GENOMIC DNA]</scope>
</reference>
<evidence type="ECO:0000256" key="1">
    <source>
        <dbReference type="ARBA" id="ARBA00004123"/>
    </source>
</evidence>
<dbReference type="Gene3D" id="2.20.70.10">
    <property type="match status" value="1"/>
</dbReference>
<evidence type="ECO:0000259" key="13">
    <source>
        <dbReference type="PROSITE" id="PS50280"/>
    </source>
</evidence>
<dbReference type="GO" id="GO:0032259">
    <property type="term" value="P:methylation"/>
    <property type="evidence" value="ECO:0007669"/>
    <property type="project" value="UniProtKB-KW"/>
</dbReference>
<feature type="region of interest" description="Disordered" evidence="11">
    <location>
        <begin position="1"/>
        <end position="20"/>
    </location>
</feature>
<organism evidence="16 17">
    <name type="scientific">Schistosoma rodhaini</name>
    <dbReference type="NCBI Taxonomy" id="6188"/>
    <lineage>
        <taxon>Eukaryota</taxon>
        <taxon>Metazoa</taxon>
        <taxon>Spiralia</taxon>
        <taxon>Lophotrochozoa</taxon>
        <taxon>Platyhelminthes</taxon>
        <taxon>Trematoda</taxon>
        <taxon>Digenea</taxon>
        <taxon>Strigeidida</taxon>
        <taxon>Schistosomatoidea</taxon>
        <taxon>Schistosomatidae</taxon>
        <taxon>Schistosoma</taxon>
    </lineage>
</organism>
<keyword evidence="16" id="KW-1185">Reference proteome</keyword>
<dbReference type="CDD" id="cd00201">
    <property type="entry name" value="WW"/>
    <property type="match status" value="1"/>
</dbReference>
<evidence type="ECO:0000256" key="6">
    <source>
        <dbReference type="ARBA" id="ARBA00022679"/>
    </source>
</evidence>
<dbReference type="InterPro" id="IPR042294">
    <property type="entry name" value="SETD2_animal"/>
</dbReference>
<dbReference type="InterPro" id="IPR044437">
    <property type="entry name" value="SETD2/Set2_SET"/>
</dbReference>
<dbReference type="PANTHER" id="PTHR46711:SF1">
    <property type="entry name" value="HISTONE-LYSINE N-METHYLTRANSFERASE SETD2"/>
    <property type="match status" value="1"/>
</dbReference>
<keyword evidence="7" id="KW-0949">S-adenosyl-L-methionine</keyword>
<dbReference type="InterPro" id="IPR036020">
    <property type="entry name" value="WW_dom_sf"/>
</dbReference>
<dbReference type="Gene3D" id="1.10.1740.100">
    <property type="entry name" value="Set2, Rpb1 interacting domain"/>
    <property type="match status" value="1"/>
</dbReference>
<dbReference type="InterPro" id="IPR001214">
    <property type="entry name" value="SET_dom"/>
</dbReference>
<dbReference type="CDD" id="cd19172">
    <property type="entry name" value="SET_SETD2"/>
    <property type="match status" value="1"/>
</dbReference>
<evidence type="ECO:0000256" key="7">
    <source>
        <dbReference type="ARBA" id="ARBA00022691"/>
    </source>
</evidence>
<evidence type="ECO:0000259" key="12">
    <source>
        <dbReference type="PROSITE" id="PS50020"/>
    </source>
</evidence>
<dbReference type="SUPFAM" id="SSF82199">
    <property type="entry name" value="SET domain"/>
    <property type="match status" value="1"/>
</dbReference>
<dbReference type="GO" id="GO:0005694">
    <property type="term" value="C:chromosome"/>
    <property type="evidence" value="ECO:0007669"/>
    <property type="project" value="UniProtKB-SubCell"/>
</dbReference>
<evidence type="ECO:0000256" key="8">
    <source>
        <dbReference type="ARBA" id="ARBA00023015"/>
    </source>
</evidence>
<dbReference type="PANTHER" id="PTHR46711">
    <property type="entry name" value="HISTONE-LYSINE N-METHYLTRANSFERASE SETD2"/>
    <property type="match status" value="1"/>
</dbReference>
<evidence type="ECO:0000256" key="9">
    <source>
        <dbReference type="ARBA" id="ARBA00023163"/>
    </source>
</evidence>
<feature type="compositionally biased region" description="Low complexity" evidence="11">
    <location>
        <begin position="188"/>
        <end position="202"/>
    </location>
</feature>
<dbReference type="Gene3D" id="2.170.270.10">
    <property type="entry name" value="SET domain"/>
    <property type="match status" value="1"/>
</dbReference>
<evidence type="ECO:0000256" key="5">
    <source>
        <dbReference type="ARBA" id="ARBA00022603"/>
    </source>
</evidence>
<feature type="compositionally biased region" description="Basic residues" evidence="11">
    <location>
        <begin position="331"/>
        <end position="367"/>
    </location>
</feature>
<feature type="region of interest" description="Disordered" evidence="11">
    <location>
        <begin position="182"/>
        <end position="204"/>
    </location>
</feature>
<dbReference type="Pfam" id="PF00397">
    <property type="entry name" value="WW"/>
    <property type="match status" value="1"/>
</dbReference>
<accession>A0AA85GEM3</accession>
<keyword evidence="10" id="KW-0539">Nucleus</keyword>
<dbReference type="Proteomes" id="UP000050792">
    <property type="component" value="Unassembled WGS sequence"/>
</dbReference>
<evidence type="ECO:0000256" key="10">
    <source>
        <dbReference type="ARBA" id="ARBA00023242"/>
    </source>
</evidence>
<protein>
    <recommendedName>
        <fullName evidence="3">[histone H3]-lysine(36) N-trimethyltransferase</fullName>
        <ecNumber evidence="3">2.1.1.359</ecNumber>
    </recommendedName>
</protein>
<evidence type="ECO:0000313" key="17">
    <source>
        <dbReference type="WBParaSite" id="SRDH1_9250.1"/>
    </source>
</evidence>
<dbReference type="InterPro" id="IPR001202">
    <property type="entry name" value="WW_dom"/>
</dbReference>
<feature type="domain" description="SET" evidence="13">
    <location>
        <begin position="921"/>
        <end position="1047"/>
    </location>
</feature>
<comment type="subcellular location">
    <subcellularLocation>
        <location evidence="2">Chromosome</location>
    </subcellularLocation>
    <subcellularLocation>
        <location evidence="1">Nucleus</location>
    </subcellularLocation>
</comment>
<feature type="compositionally biased region" description="Basic residues" evidence="11">
    <location>
        <begin position="392"/>
        <end position="414"/>
    </location>
</feature>
<dbReference type="Pfam" id="PF08236">
    <property type="entry name" value="SRI"/>
    <property type="match status" value="1"/>
</dbReference>
<feature type="compositionally biased region" description="Basic and acidic residues" evidence="11">
    <location>
        <begin position="1247"/>
        <end position="1260"/>
    </location>
</feature>
<evidence type="ECO:0000256" key="11">
    <source>
        <dbReference type="SAM" id="MobiDB-lite"/>
    </source>
</evidence>
<feature type="domain" description="Post-SET" evidence="14">
    <location>
        <begin position="1054"/>
        <end position="1070"/>
    </location>
</feature>
<feature type="compositionally biased region" description="Polar residues" evidence="11">
    <location>
        <begin position="612"/>
        <end position="632"/>
    </location>
</feature>
<feature type="compositionally biased region" description="Basic and acidic residues" evidence="11">
    <location>
        <begin position="494"/>
        <end position="507"/>
    </location>
</feature>
<dbReference type="PROSITE" id="PS50868">
    <property type="entry name" value="POST_SET"/>
    <property type="match status" value="1"/>
</dbReference>
<feature type="domain" description="AWS" evidence="15">
    <location>
        <begin position="873"/>
        <end position="927"/>
    </location>
</feature>
<feature type="domain" description="WW" evidence="12">
    <location>
        <begin position="1582"/>
        <end position="1615"/>
    </location>
</feature>
<feature type="compositionally biased region" description="Basic and acidic residues" evidence="11">
    <location>
        <begin position="587"/>
        <end position="611"/>
    </location>
</feature>
<keyword evidence="8" id="KW-0805">Transcription regulation</keyword>
<feature type="compositionally biased region" description="Basic and acidic residues" evidence="11">
    <location>
        <begin position="415"/>
        <end position="452"/>
    </location>
</feature>
<feature type="compositionally biased region" description="Low complexity" evidence="11">
    <location>
        <begin position="547"/>
        <end position="566"/>
    </location>
</feature>
<evidence type="ECO:0000256" key="2">
    <source>
        <dbReference type="ARBA" id="ARBA00004286"/>
    </source>
</evidence>
<feature type="compositionally biased region" description="Basic residues" evidence="11">
    <location>
        <begin position="376"/>
        <end position="385"/>
    </location>
</feature>
<dbReference type="SMART" id="SM00570">
    <property type="entry name" value="AWS"/>
    <property type="match status" value="1"/>
</dbReference>
<proteinExistence type="predicted"/>
<name>A0AA85GEM3_9TREM</name>
<feature type="region of interest" description="Disordered" evidence="11">
    <location>
        <begin position="314"/>
        <end position="647"/>
    </location>
</feature>
<dbReference type="Pfam" id="PF00856">
    <property type="entry name" value="SET"/>
    <property type="match status" value="1"/>
</dbReference>
<dbReference type="GO" id="GO:0006355">
    <property type="term" value="P:regulation of DNA-templated transcription"/>
    <property type="evidence" value="ECO:0007669"/>
    <property type="project" value="InterPro"/>
</dbReference>
<dbReference type="SMART" id="SM00317">
    <property type="entry name" value="SET"/>
    <property type="match status" value="1"/>
</dbReference>
<dbReference type="InterPro" id="IPR046341">
    <property type="entry name" value="SET_dom_sf"/>
</dbReference>
<dbReference type="PROSITE" id="PS50280">
    <property type="entry name" value="SET"/>
    <property type="match status" value="1"/>
</dbReference>
<feature type="region of interest" description="Disordered" evidence="11">
    <location>
        <begin position="1237"/>
        <end position="1275"/>
    </location>
</feature>
<evidence type="ECO:0000256" key="4">
    <source>
        <dbReference type="ARBA" id="ARBA00022454"/>
    </source>
</evidence>
<dbReference type="InterPro" id="IPR013257">
    <property type="entry name" value="SRI"/>
</dbReference>
<dbReference type="SUPFAM" id="SSF51045">
    <property type="entry name" value="WW domain"/>
    <property type="match status" value="1"/>
</dbReference>
<dbReference type="InterPro" id="IPR006560">
    <property type="entry name" value="AWS_dom"/>
</dbReference>
<dbReference type="EC" id="2.1.1.359" evidence="3"/>
<feature type="compositionally biased region" description="Polar residues" evidence="11">
    <location>
        <begin position="508"/>
        <end position="522"/>
    </location>
</feature>
<evidence type="ECO:0000259" key="15">
    <source>
        <dbReference type="PROSITE" id="PS51215"/>
    </source>
</evidence>